<feature type="region of interest" description="Disordered" evidence="1">
    <location>
        <begin position="110"/>
        <end position="145"/>
    </location>
</feature>
<accession>A0ABN3AKX5</accession>
<gene>
    <name evidence="2" type="ORF">GCM10009727_95990</name>
</gene>
<dbReference type="Proteomes" id="UP001501020">
    <property type="component" value="Unassembled WGS sequence"/>
</dbReference>
<name>A0ABN3AKX5_9ACTN</name>
<sequence length="145" mass="14731">MLTWIEAVACGACGGLITEVVVTFGRLHAWQQARHAARMATGPLPRLGAFVDPLADSLSALLRVLLGSAAGWLLHAEITGVYAAVTVGASAPALLAQVGRATSAADVLRVESGSADPHTSLPDVPHASQPGPSPRLPPVSGEEAS</sequence>
<protein>
    <submittedName>
        <fullName evidence="2">Uncharacterized protein</fullName>
    </submittedName>
</protein>
<comment type="caution">
    <text evidence="2">The sequence shown here is derived from an EMBL/GenBank/DDBJ whole genome shotgun (WGS) entry which is preliminary data.</text>
</comment>
<reference evidence="2 3" key="1">
    <citation type="journal article" date="2019" name="Int. J. Syst. Evol. Microbiol.">
        <title>The Global Catalogue of Microorganisms (GCM) 10K type strain sequencing project: providing services to taxonomists for standard genome sequencing and annotation.</title>
        <authorList>
            <consortium name="The Broad Institute Genomics Platform"/>
            <consortium name="The Broad Institute Genome Sequencing Center for Infectious Disease"/>
            <person name="Wu L."/>
            <person name="Ma J."/>
        </authorList>
    </citation>
    <scope>NUCLEOTIDE SEQUENCE [LARGE SCALE GENOMIC DNA]</scope>
    <source>
        <strain evidence="2 3">JCM 13850</strain>
    </source>
</reference>
<dbReference type="EMBL" id="BAAAMR010000213">
    <property type="protein sequence ID" value="GAA2171036.1"/>
    <property type="molecule type" value="Genomic_DNA"/>
</dbReference>
<keyword evidence="3" id="KW-1185">Reference proteome</keyword>
<organism evidence="2 3">
    <name type="scientific">Actinomadura napierensis</name>
    <dbReference type="NCBI Taxonomy" id="267854"/>
    <lineage>
        <taxon>Bacteria</taxon>
        <taxon>Bacillati</taxon>
        <taxon>Actinomycetota</taxon>
        <taxon>Actinomycetes</taxon>
        <taxon>Streptosporangiales</taxon>
        <taxon>Thermomonosporaceae</taxon>
        <taxon>Actinomadura</taxon>
    </lineage>
</organism>
<proteinExistence type="predicted"/>
<evidence type="ECO:0000313" key="3">
    <source>
        <dbReference type="Proteomes" id="UP001501020"/>
    </source>
</evidence>
<evidence type="ECO:0000313" key="2">
    <source>
        <dbReference type="EMBL" id="GAA2171036.1"/>
    </source>
</evidence>
<evidence type="ECO:0000256" key="1">
    <source>
        <dbReference type="SAM" id="MobiDB-lite"/>
    </source>
</evidence>